<keyword evidence="2" id="KW-1185">Reference proteome</keyword>
<evidence type="ECO:0000313" key="2">
    <source>
        <dbReference type="Proteomes" id="UP001145114"/>
    </source>
</evidence>
<dbReference type="Proteomes" id="UP001145114">
    <property type="component" value="Unassembled WGS sequence"/>
</dbReference>
<sequence length="150" mass="15774">TTIFTRDGAEKAGPVFPSPRYGAGIAHANGRFVVGGGTESTNSGRVDILCEDSLSWCGTLQLPTPRAYPNTAALGNRYIVFAGGDNVKEFDILDTSTSKWVPHKPNLQLYSMRSGAASAVIDDCVLLVGGGNVYNGQNSTASVEIFNACV</sequence>
<accession>A0ACC1HB15</accession>
<protein>
    <submittedName>
        <fullName evidence="1">Uncharacterized protein</fullName>
    </submittedName>
</protein>
<organism evidence="1 2">
    <name type="scientific">Spiromyces aspiralis</name>
    <dbReference type="NCBI Taxonomy" id="68401"/>
    <lineage>
        <taxon>Eukaryota</taxon>
        <taxon>Fungi</taxon>
        <taxon>Fungi incertae sedis</taxon>
        <taxon>Zoopagomycota</taxon>
        <taxon>Kickxellomycotina</taxon>
        <taxon>Kickxellomycetes</taxon>
        <taxon>Kickxellales</taxon>
        <taxon>Kickxellaceae</taxon>
        <taxon>Spiromyces</taxon>
    </lineage>
</organism>
<evidence type="ECO:0000313" key="1">
    <source>
        <dbReference type="EMBL" id="KAJ1673506.1"/>
    </source>
</evidence>
<name>A0ACC1HB15_9FUNG</name>
<dbReference type="EMBL" id="JAMZIH010006865">
    <property type="protein sequence ID" value="KAJ1673506.1"/>
    <property type="molecule type" value="Genomic_DNA"/>
</dbReference>
<gene>
    <name evidence="1" type="ORF">EV182_005102</name>
</gene>
<proteinExistence type="predicted"/>
<comment type="caution">
    <text evidence="1">The sequence shown here is derived from an EMBL/GenBank/DDBJ whole genome shotgun (WGS) entry which is preliminary data.</text>
</comment>
<reference evidence="1" key="1">
    <citation type="submission" date="2022-06" db="EMBL/GenBank/DDBJ databases">
        <title>Phylogenomic reconstructions and comparative analyses of Kickxellomycotina fungi.</title>
        <authorList>
            <person name="Reynolds N.K."/>
            <person name="Stajich J.E."/>
            <person name="Barry K."/>
            <person name="Grigoriev I.V."/>
            <person name="Crous P."/>
            <person name="Smith M.E."/>
        </authorList>
    </citation>
    <scope>NUCLEOTIDE SEQUENCE</scope>
    <source>
        <strain evidence="1">RSA 2271</strain>
    </source>
</reference>
<feature type="non-terminal residue" evidence="1">
    <location>
        <position position="1"/>
    </location>
</feature>